<evidence type="ECO:0000313" key="2">
    <source>
        <dbReference type="Proteomes" id="UP000186216"/>
    </source>
</evidence>
<reference evidence="1 2" key="1">
    <citation type="submission" date="2017-01" db="EMBL/GenBank/DDBJ databases">
        <authorList>
            <person name="Varghese N."/>
            <person name="Submissions S."/>
        </authorList>
    </citation>
    <scope>NUCLEOTIDE SEQUENCE [LARGE SCALE GENOMIC DNA]</scope>
    <source>
        <strain evidence="1 2">DSM 18447</strain>
    </source>
</reference>
<sequence length="131" mass="14441">MLCRSDRHLDPTPSHTANAPMLIYKILRASEWATLRSDGHSAGAPVDIADGFVHFSTAAQLPGTLAKHFADEDDLTLLACDAQALGDDLRWEPSRGGDLFPHLYRTFEMTDIRWTRAITRGADGHETGPLE</sequence>
<dbReference type="Proteomes" id="UP000186216">
    <property type="component" value="Unassembled WGS sequence"/>
</dbReference>
<gene>
    <name evidence="1" type="ORF">SAMN05421772_11252</name>
</gene>
<dbReference type="InterPro" id="IPR009297">
    <property type="entry name" value="DUF952"/>
</dbReference>
<organism evidence="1 2">
    <name type="scientific">Paracoccus saliphilus</name>
    <dbReference type="NCBI Taxonomy" id="405559"/>
    <lineage>
        <taxon>Bacteria</taxon>
        <taxon>Pseudomonadati</taxon>
        <taxon>Pseudomonadota</taxon>
        <taxon>Alphaproteobacteria</taxon>
        <taxon>Rhodobacterales</taxon>
        <taxon>Paracoccaceae</taxon>
        <taxon>Paracoccus</taxon>
    </lineage>
</organism>
<dbReference type="EMBL" id="FTOU01000012">
    <property type="protein sequence ID" value="SIT00991.1"/>
    <property type="molecule type" value="Genomic_DNA"/>
</dbReference>
<evidence type="ECO:0000313" key="1">
    <source>
        <dbReference type="EMBL" id="SIT00991.1"/>
    </source>
</evidence>
<dbReference type="Pfam" id="PF06108">
    <property type="entry name" value="DUF952"/>
    <property type="match status" value="1"/>
</dbReference>
<dbReference type="AlphaFoldDB" id="A0AA45W6D6"/>
<accession>A0AA45W6D6</accession>
<name>A0AA45W6D6_9RHOB</name>
<dbReference type="PANTHER" id="PTHR34129:SF1">
    <property type="entry name" value="DUF952 DOMAIN-CONTAINING PROTEIN"/>
    <property type="match status" value="1"/>
</dbReference>
<proteinExistence type="predicted"/>
<dbReference type="PANTHER" id="PTHR34129">
    <property type="entry name" value="BLR1139 PROTEIN"/>
    <property type="match status" value="1"/>
</dbReference>
<dbReference type="SUPFAM" id="SSF56399">
    <property type="entry name" value="ADP-ribosylation"/>
    <property type="match status" value="1"/>
</dbReference>
<comment type="caution">
    <text evidence="1">The sequence shown here is derived from an EMBL/GenBank/DDBJ whole genome shotgun (WGS) entry which is preliminary data.</text>
</comment>
<protein>
    <submittedName>
        <fullName evidence="1">Uncharacterized conserved protein, DUF952 family</fullName>
    </submittedName>
</protein>
<dbReference type="Gene3D" id="3.20.170.20">
    <property type="entry name" value="Protein of unknown function DUF952"/>
    <property type="match status" value="1"/>
</dbReference>